<dbReference type="SUPFAM" id="SSF48264">
    <property type="entry name" value="Cytochrome P450"/>
    <property type="match status" value="1"/>
</dbReference>
<dbReference type="SUPFAM" id="SSF63380">
    <property type="entry name" value="Riboflavin synthase domain-like"/>
    <property type="match status" value="1"/>
</dbReference>
<dbReference type="GO" id="GO:0003958">
    <property type="term" value="F:NADPH-hemoprotein reductase activity"/>
    <property type="evidence" value="ECO:0007669"/>
    <property type="project" value="UniProtKB-UniRule"/>
</dbReference>
<dbReference type="GO" id="GO:0020037">
    <property type="term" value="F:heme binding"/>
    <property type="evidence" value="ECO:0007669"/>
    <property type="project" value="UniProtKB-UniRule"/>
</dbReference>
<dbReference type="GO" id="GO:0005506">
    <property type="term" value="F:iron ion binding"/>
    <property type="evidence" value="ECO:0007669"/>
    <property type="project" value="UniProtKB-UniRule"/>
</dbReference>
<dbReference type="PRINTS" id="PR00463">
    <property type="entry name" value="EP450I"/>
</dbReference>
<dbReference type="InterPro" id="IPR001433">
    <property type="entry name" value="OxRdtase_FAD/NAD-bd"/>
</dbReference>
<dbReference type="Pfam" id="PF00667">
    <property type="entry name" value="FAD_binding_1"/>
    <property type="match status" value="1"/>
</dbReference>
<dbReference type="InterPro" id="IPR002401">
    <property type="entry name" value="Cyt_P450_E_grp-I"/>
</dbReference>
<dbReference type="InterPro" id="IPR008254">
    <property type="entry name" value="Flavodoxin/NO_synth"/>
</dbReference>
<dbReference type="InterPro" id="IPR023206">
    <property type="entry name" value="Bifunctional_P450_P450_red"/>
</dbReference>
<dbReference type="PROSITE" id="PS51384">
    <property type="entry name" value="FAD_FR"/>
    <property type="match status" value="1"/>
</dbReference>
<dbReference type="PROSITE" id="PS00086">
    <property type="entry name" value="CYTOCHROME_P450"/>
    <property type="match status" value="1"/>
</dbReference>
<dbReference type="Gene3D" id="2.40.30.10">
    <property type="entry name" value="Translation factors"/>
    <property type="match status" value="1"/>
</dbReference>
<evidence type="ECO:0000256" key="4">
    <source>
        <dbReference type="ARBA" id="ARBA00022617"/>
    </source>
</evidence>
<feature type="binding site" description="axial binding residue" evidence="15">
    <location>
        <position position="439"/>
    </location>
    <ligand>
        <name>heme</name>
        <dbReference type="ChEBI" id="CHEBI:30413"/>
    </ligand>
    <ligandPart>
        <name>Fe</name>
        <dbReference type="ChEBI" id="CHEBI:18248"/>
    </ligandPart>
</feature>
<dbReference type="GO" id="GO:0070330">
    <property type="term" value="F:aromatase activity"/>
    <property type="evidence" value="ECO:0007669"/>
    <property type="project" value="UniProtKB-UniRule"/>
</dbReference>
<dbReference type="CDD" id="cd11068">
    <property type="entry name" value="CYP120A1"/>
    <property type="match status" value="1"/>
</dbReference>
<evidence type="ECO:0000256" key="1">
    <source>
        <dbReference type="ARBA" id="ARBA00001971"/>
    </source>
</evidence>
<dbReference type="PANTHER" id="PTHR19384:SF127">
    <property type="entry name" value="BIFUNCTIONAL CYTOCHROME P450_NADPH--P450 REDUCTASE"/>
    <property type="match status" value="1"/>
</dbReference>
<dbReference type="Pfam" id="PF00258">
    <property type="entry name" value="Flavodoxin_1"/>
    <property type="match status" value="1"/>
</dbReference>
<reference evidence="16" key="1">
    <citation type="journal article" date="2016" name="Plant Pathol. J.">
        <title>Multi-Homologous Recombination-Based Gene Manipulation in the Rice Pathogen Fusarium fujikuroi.</title>
        <authorList>
            <person name="Hwang I.S."/>
            <person name="Ahn I.P."/>
        </authorList>
    </citation>
    <scope>NUCLEOTIDE SEQUENCE</scope>
    <source>
        <strain evidence="16">B14</strain>
    </source>
</reference>
<sequence length="1132" mass="125351">MSATTLLKRRSVSNSNLELKPIPGPKRILCQCHRDESILIENVALPLLGNLFDFDFNNLTKSLGELGKIHGPIYSLTFGASTEIMVTSREIAHELCDESRFCKLPGGALDKMKEVVGDGLFTAETSNPKWAIAHRIVTPLFGTMRIRGMFDDMKDICEQMCLRWARFGPDDPLNVCDNMTKLTLDTIALCTIDYRFNSFYRENGATHPFAAAVVDVMTESFTQSNLPDFVNNYVRFRAMAKYKRQAAELRRQTEELIAARRQNPVDRDDLLNAMLNAKDPKTGDGLSPESIVDNLLTFLIAGHETTSSLLSFCFYYLLENPDVLRKVQQEVDTVVGSDTFTVEHLSNMPYLEAVLRETLRLRDPGPGFYVKPLKDDVVAGKYAVKKDQPLFIVFDSVHRDESTYGADADEFCPERMLKDSFDKLPPCAWKPFGNGVRACVGRPFAMQQAMLAVAMVVHKFDLIKDESYTLRYHVTMTVRPVGFNIKVRIRQGQRATDLAMGLHQGHGPEASAAAGRPFLKRLASEANDDTDNDSKMVVLYASNSGSCEALAYRLAAEATERGFGIRAVDIVNNAVDRMPVGIPVVIITASYNGEPADDAEEFVTWLKSLETNRLNGVKFSVFGNGHRDWANTLFAVPRLIDSELSRCGAQRITPMGVSDTCDSNDPFSDFERWIDEKLFQTLGTPHGLSVMKNGDGAGPREALQVSLGQPPRVTMRKGYVRAIVTEAHSLSNPGVPEKRHLELLLPKDFNYKAGDHVYVLPRNNSRDVVRALNFFGLGEDTLITIRNTARKLSLGLPLDAPIGATDLLGAYVELGRTATLKNLHTLIDAAGHESRNGSKASLLSLTASDTFKAEIQDKNVSILDLLERFPDIDLSLSSFLSMLVQLRPRAYSFSSSLDWKPGHATLTYTVVDFVDYRTHEMNGDSKGKAAGSDMVVHRQGLASGYLSSLGPGNSLYVSLHSASPYFCLPKNNSLPVIMVGAGTGLAPFRAFLQERRLAAEDSKSKLGPALLFFGCRGPGLDSLYSIEMEAYEAMGIVQMRRAYSRDPSATGAQGCRYVTEKLERCRDEIVRLWVAGAKVLVCGGKKMANDVQEVLGPMLLETDQNKGETAAKTVVEWRARLDKGRYVEEVYV</sequence>
<evidence type="ECO:0000256" key="6">
    <source>
        <dbReference type="ARBA" id="ARBA00022643"/>
    </source>
</evidence>
<dbReference type="EC" id="1.6.2.4" evidence="14"/>
<evidence type="ECO:0000256" key="12">
    <source>
        <dbReference type="ARBA" id="ARBA00023004"/>
    </source>
</evidence>
<evidence type="ECO:0000256" key="8">
    <source>
        <dbReference type="ARBA" id="ARBA00022827"/>
    </source>
</evidence>
<keyword evidence="5 14" id="KW-0285">Flavoprotein</keyword>
<keyword evidence="8 14" id="KW-0274">FAD</keyword>
<dbReference type="InterPro" id="IPR003097">
    <property type="entry name" value="CysJ-like_FAD-binding"/>
</dbReference>
<dbReference type="InterPro" id="IPR017972">
    <property type="entry name" value="Cyt_P450_CS"/>
</dbReference>
<dbReference type="InterPro" id="IPR029039">
    <property type="entry name" value="Flavoprotein-like_sf"/>
</dbReference>
<keyword evidence="11 14" id="KW-0560">Oxidoreductase</keyword>
<comment type="catalytic activity">
    <reaction evidence="14">
        <text>2 oxidized [cytochrome P450] + NADPH = 2 reduced [cytochrome P450] + NADP(+) + H(+)</text>
        <dbReference type="Rhea" id="RHEA:24040"/>
        <dbReference type="Rhea" id="RHEA-COMP:14627"/>
        <dbReference type="Rhea" id="RHEA-COMP:14628"/>
        <dbReference type="ChEBI" id="CHEBI:15378"/>
        <dbReference type="ChEBI" id="CHEBI:55376"/>
        <dbReference type="ChEBI" id="CHEBI:57783"/>
        <dbReference type="ChEBI" id="CHEBI:58349"/>
        <dbReference type="ChEBI" id="CHEBI:60344"/>
        <dbReference type="EC" id="1.6.2.4"/>
    </reaction>
</comment>
<keyword evidence="7 14" id="KW-0479">Metal-binding</keyword>
<dbReference type="InterPro" id="IPR017938">
    <property type="entry name" value="Riboflavin_synthase-like_b-brl"/>
</dbReference>
<dbReference type="Gene3D" id="3.40.50.80">
    <property type="entry name" value="Nucleotide-binding domain of ferredoxin-NADP reductase (FNR) module"/>
    <property type="match status" value="1"/>
</dbReference>
<keyword evidence="9 14" id="KW-0521">NADP</keyword>
<dbReference type="Pfam" id="PF00175">
    <property type="entry name" value="NAD_binding_1"/>
    <property type="match status" value="1"/>
</dbReference>
<evidence type="ECO:0000256" key="15">
    <source>
        <dbReference type="PIRSR" id="PIRSR000209-1"/>
    </source>
</evidence>
<evidence type="ECO:0000256" key="10">
    <source>
        <dbReference type="ARBA" id="ARBA00022982"/>
    </source>
</evidence>
<evidence type="ECO:0000256" key="2">
    <source>
        <dbReference type="ARBA" id="ARBA00010018"/>
    </source>
</evidence>
<keyword evidence="12 14" id="KW-0408">Iron</keyword>
<accession>A0A1B1TG82</accession>
<comment type="cofactor">
    <cofactor evidence="14">
        <name>FAD</name>
        <dbReference type="ChEBI" id="CHEBI:57692"/>
    </cofactor>
    <cofactor evidence="14">
        <name>FMN</name>
        <dbReference type="ChEBI" id="CHEBI:58210"/>
    </cofactor>
</comment>
<dbReference type="SUPFAM" id="SSF52343">
    <property type="entry name" value="Ferredoxin reductase-like, C-terminal NADP-linked domain"/>
    <property type="match status" value="1"/>
</dbReference>
<evidence type="ECO:0000256" key="5">
    <source>
        <dbReference type="ARBA" id="ARBA00022630"/>
    </source>
</evidence>
<name>A0A1B1TG82_FUSFU</name>
<dbReference type="Gene3D" id="3.40.50.360">
    <property type="match status" value="1"/>
</dbReference>
<evidence type="ECO:0000256" key="3">
    <source>
        <dbReference type="ARBA" id="ARBA00022448"/>
    </source>
</evidence>
<comment type="cofactor">
    <cofactor evidence="1 14 15">
        <name>heme</name>
        <dbReference type="ChEBI" id="CHEBI:30413"/>
    </cofactor>
</comment>
<comment type="similarity">
    <text evidence="2 14">In the N-terminal section; belongs to the cytochrome P450 family.</text>
</comment>
<dbReference type="InterPro" id="IPR001128">
    <property type="entry name" value="Cyt_P450"/>
</dbReference>
<dbReference type="GO" id="GO:0050660">
    <property type="term" value="F:flavin adenine dinucleotide binding"/>
    <property type="evidence" value="ECO:0007669"/>
    <property type="project" value="TreeGrafter"/>
</dbReference>
<dbReference type="InterPro" id="IPR036396">
    <property type="entry name" value="Cyt_P450_sf"/>
</dbReference>
<dbReference type="GO" id="GO:0005829">
    <property type="term" value="C:cytosol"/>
    <property type="evidence" value="ECO:0007669"/>
    <property type="project" value="TreeGrafter"/>
</dbReference>
<protein>
    <recommendedName>
        <fullName evidence="14">Bifunctional cytochrome P450/NADPH--P450 reductase</fullName>
    </recommendedName>
    <domain>
        <recommendedName>
            <fullName evidence="14">Cytochrome P450</fullName>
            <ecNumber evidence="14">1.14.14.1</ecNumber>
        </recommendedName>
    </domain>
    <domain>
        <recommendedName>
            <fullName evidence="14">NADPH--cytochrome P450 reductase</fullName>
            <ecNumber evidence="14">1.6.2.4</ecNumber>
        </recommendedName>
    </domain>
</protein>
<dbReference type="InterPro" id="IPR039261">
    <property type="entry name" value="FNR_nucleotide-bd"/>
</dbReference>
<evidence type="ECO:0000256" key="9">
    <source>
        <dbReference type="ARBA" id="ARBA00022857"/>
    </source>
</evidence>
<dbReference type="SUPFAM" id="SSF52218">
    <property type="entry name" value="Flavoproteins"/>
    <property type="match status" value="1"/>
</dbReference>
<dbReference type="PROSITE" id="PS50902">
    <property type="entry name" value="FLAVODOXIN_LIKE"/>
    <property type="match status" value="1"/>
</dbReference>
<dbReference type="EC" id="1.14.14.1" evidence="14"/>
<evidence type="ECO:0000256" key="11">
    <source>
        <dbReference type="ARBA" id="ARBA00023002"/>
    </source>
</evidence>
<dbReference type="Gene3D" id="1.10.630.10">
    <property type="entry name" value="Cytochrome P450"/>
    <property type="match status" value="1"/>
</dbReference>
<keyword evidence="10 14" id="KW-0249">Electron transport</keyword>
<comment type="catalytic activity">
    <reaction evidence="14">
        <text>an organic molecule + reduced [NADPH--hemoprotein reductase] + O2 = an alcohol + oxidized [NADPH--hemoprotein reductase] + H2O + H(+)</text>
        <dbReference type="Rhea" id="RHEA:17149"/>
        <dbReference type="Rhea" id="RHEA-COMP:11964"/>
        <dbReference type="Rhea" id="RHEA-COMP:11965"/>
        <dbReference type="ChEBI" id="CHEBI:15377"/>
        <dbReference type="ChEBI" id="CHEBI:15378"/>
        <dbReference type="ChEBI" id="CHEBI:15379"/>
        <dbReference type="ChEBI" id="CHEBI:30879"/>
        <dbReference type="ChEBI" id="CHEBI:57618"/>
        <dbReference type="ChEBI" id="CHEBI:58210"/>
        <dbReference type="ChEBI" id="CHEBI:142491"/>
        <dbReference type="EC" id="1.14.14.1"/>
    </reaction>
</comment>
<evidence type="ECO:0000313" key="16">
    <source>
        <dbReference type="EMBL" id="ANV81282.1"/>
    </source>
</evidence>
<proteinExistence type="inferred from homology"/>
<dbReference type="AlphaFoldDB" id="A0A1B1TG82"/>
<evidence type="ECO:0000256" key="7">
    <source>
        <dbReference type="ARBA" id="ARBA00022723"/>
    </source>
</evidence>
<evidence type="ECO:0000256" key="14">
    <source>
        <dbReference type="PIRNR" id="PIRNR000209"/>
    </source>
</evidence>
<dbReference type="Gene3D" id="1.20.990.10">
    <property type="entry name" value="NADPH-cytochrome p450 Reductase, Chain A, domain 3"/>
    <property type="match status" value="1"/>
</dbReference>
<dbReference type="InterPro" id="IPR017927">
    <property type="entry name" value="FAD-bd_FR_type"/>
</dbReference>
<dbReference type="Pfam" id="PF00067">
    <property type="entry name" value="p450"/>
    <property type="match status" value="1"/>
</dbReference>
<organism evidence="16">
    <name type="scientific">Fusarium fujikuroi</name>
    <name type="common">Bakanae and foot rot disease fungus</name>
    <name type="synonym">Gibberella fujikuroi</name>
    <dbReference type="NCBI Taxonomy" id="5127"/>
    <lineage>
        <taxon>Eukaryota</taxon>
        <taxon>Fungi</taxon>
        <taxon>Dikarya</taxon>
        <taxon>Ascomycota</taxon>
        <taxon>Pezizomycotina</taxon>
        <taxon>Sordariomycetes</taxon>
        <taxon>Hypocreomycetidae</taxon>
        <taxon>Hypocreales</taxon>
        <taxon>Nectriaceae</taxon>
        <taxon>Fusarium</taxon>
        <taxon>Fusarium fujikuroi species complex</taxon>
    </lineage>
</organism>
<keyword evidence="13 14" id="KW-0503">Monooxygenase</keyword>
<dbReference type="EMBL" id="KT216504">
    <property type="protein sequence ID" value="ANV81282.1"/>
    <property type="molecule type" value="Genomic_DNA"/>
</dbReference>
<keyword evidence="3 14" id="KW-0813">Transport</keyword>
<dbReference type="FunFam" id="1.10.630.10:FF:000040">
    <property type="entry name" value="Bifunctional cytochrome P450/NADPH--P450 reductase"/>
    <property type="match status" value="1"/>
</dbReference>
<keyword evidence="6 14" id="KW-0288">FMN</keyword>
<dbReference type="PANTHER" id="PTHR19384">
    <property type="entry name" value="NITRIC OXIDE SYNTHASE-RELATED"/>
    <property type="match status" value="1"/>
</dbReference>
<keyword evidence="4 14" id="KW-0349">Heme</keyword>
<gene>
    <name evidence="16" type="primary">FUM6</name>
</gene>
<dbReference type="InterPro" id="IPR023173">
    <property type="entry name" value="NADPH_Cyt_P450_Rdtase_alpha"/>
</dbReference>
<dbReference type="GO" id="GO:0010181">
    <property type="term" value="F:FMN binding"/>
    <property type="evidence" value="ECO:0007669"/>
    <property type="project" value="UniProtKB-UniRule"/>
</dbReference>
<dbReference type="PRINTS" id="PR00385">
    <property type="entry name" value="P450"/>
</dbReference>
<dbReference type="CDD" id="cd06206">
    <property type="entry name" value="bifunctional_CYPOR"/>
    <property type="match status" value="1"/>
</dbReference>
<evidence type="ECO:0000256" key="13">
    <source>
        <dbReference type="ARBA" id="ARBA00023033"/>
    </source>
</evidence>
<dbReference type="PIRSF" id="PIRSF000209">
    <property type="entry name" value="Bifunctional_P450_P450R"/>
    <property type="match status" value="1"/>
</dbReference>